<sequence>MADQGDSAALFSNCLFLFIKSNDLDGKSMTGLKETVKNHGGVVKEPTDDDPLDLEKDEITHIIANTIEFEDYTQATSMMIAVVKSNWIHASVMKGRQAQIRPFTPDPRMFFSDVVLSCADIPSTDKDTIIGATMAMGGMDSENITKLTTHICALSMDHPKCQIASKKNPKCKIVLPHWFDDCFKLGKRIDEGPYILPDPEYLRASPSEAVVVPSSQHLEGATSARPDYMPTPPNDVAGARPNLTVFEDKKVMLSADLSIRDRLKIIIQGLIHNSGGEITDDAEACDWFICQYRDGPQYVRAAQAGKTVGNLSWLYYTITHNRWTDPLHRLLHYPLPRDGIPGFKDKKITVSNYGGEARIYLENLITAAGADYTKTMKADNTHLITARNNSEKWDAAVDWGLERINHLWLEESYAKCQVQPIADEKYVRFPPRTNLSEIIGQTFLDEKRLRALYYPGGPENSTASSKLKRKMRDMANENSYSEGPAEGVSIGRQAHKEFDVMMDTDIDYAQKTTEVFGVPAPQKRRATTQFATPAKGRHVRAGKENETPSTVSSSSRSAKDKALNRLSALAPDINLYEKEKKRGLKDNHGLWGGKRAADQIEREHLNRRSVSSPAAVSEENENEKETKVEKRPAKRTKPSLPDVDKRVVLTGFHRWVNDKHREDADRKKLRELGIAVVMDGQPCDYLVAPSLVRTVKFLRNLSKGVTIVSSSWIEECLDTKQMPKPEDYVLKDKENEKKFGITLAKSVRQARKNNGKLLWNIPIYCTASIKNGPDGYRAIAEANGAIFMMYSARSGTTIKPTQPEEDEGGPDPVYLLSNSSPDERKLWPKFADMATKGNMQPRIVAADWLLDVVMKQEVFFDEKYLVNNFFG</sequence>
<keyword evidence="2" id="KW-1185">Reference proteome</keyword>
<dbReference type="Proteomes" id="UP001497700">
    <property type="component" value="Unassembled WGS sequence"/>
</dbReference>
<name>A0ACB9ZH09_9PEZI</name>
<dbReference type="EMBL" id="MU393421">
    <property type="protein sequence ID" value="KAI4871042.1"/>
    <property type="molecule type" value="Genomic_DNA"/>
</dbReference>
<proteinExistence type="predicted"/>
<reference evidence="1 2" key="1">
    <citation type="journal article" date="2022" name="New Phytol.">
        <title>Ecological generalism drives hyperdiversity of secondary metabolite gene clusters in xylarialean endophytes.</title>
        <authorList>
            <person name="Franco M.E.E."/>
            <person name="Wisecaver J.H."/>
            <person name="Arnold A.E."/>
            <person name="Ju Y.M."/>
            <person name="Slot J.C."/>
            <person name="Ahrendt S."/>
            <person name="Moore L.P."/>
            <person name="Eastman K.E."/>
            <person name="Scott K."/>
            <person name="Konkel Z."/>
            <person name="Mondo S.J."/>
            <person name="Kuo A."/>
            <person name="Hayes R.D."/>
            <person name="Haridas S."/>
            <person name="Andreopoulos B."/>
            <person name="Riley R."/>
            <person name="LaButti K."/>
            <person name="Pangilinan J."/>
            <person name="Lipzen A."/>
            <person name="Amirebrahimi M."/>
            <person name="Yan J."/>
            <person name="Adam C."/>
            <person name="Keymanesh K."/>
            <person name="Ng V."/>
            <person name="Louie K."/>
            <person name="Northen T."/>
            <person name="Drula E."/>
            <person name="Henrissat B."/>
            <person name="Hsieh H.M."/>
            <person name="Youens-Clark K."/>
            <person name="Lutzoni F."/>
            <person name="Miadlikowska J."/>
            <person name="Eastwood D.C."/>
            <person name="Hamelin R.C."/>
            <person name="Grigoriev I.V."/>
            <person name="U'Ren J.M."/>
        </authorList>
    </citation>
    <scope>NUCLEOTIDE SEQUENCE [LARGE SCALE GENOMIC DNA]</scope>
    <source>
        <strain evidence="1 2">CBS 119005</strain>
    </source>
</reference>
<accession>A0ACB9ZH09</accession>
<gene>
    <name evidence="1" type="ORF">F4820DRAFT_1620</name>
</gene>
<evidence type="ECO:0000313" key="1">
    <source>
        <dbReference type="EMBL" id="KAI4871042.1"/>
    </source>
</evidence>
<organism evidence="1 2">
    <name type="scientific">Hypoxylon rubiginosum</name>
    <dbReference type="NCBI Taxonomy" id="110542"/>
    <lineage>
        <taxon>Eukaryota</taxon>
        <taxon>Fungi</taxon>
        <taxon>Dikarya</taxon>
        <taxon>Ascomycota</taxon>
        <taxon>Pezizomycotina</taxon>
        <taxon>Sordariomycetes</taxon>
        <taxon>Xylariomycetidae</taxon>
        <taxon>Xylariales</taxon>
        <taxon>Hypoxylaceae</taxon>
        <taxon>Hypoxylon</taxon>
    </lineage>
</organism>
<protein>
    <submittedName>
        <fullName evidence="1">BRCT domain-containing protein</fullName>
    </submittedName>
</protein>
<comment type="caution">
    <text evidence="1">The sequence shown here is derived from an EMBL/GenBank/DDBJ whole genome shotgun (WGS) entry which is preliminary data.</text>
</comment>
<evidence type="ECO:0000313" key="2">
    <source>
        <dbReference type="Proteomes" id="UP001497700"/>
    </source>
</evidence>